<dbReference type="STRING" id="589385.SAMN05421504_103408"/>
<name>A0A1H3DJK6_9PSEU</name>
<dbReference type="GO" id="GO:0016829">
    <property type="term" value="F:lyase activity"/>
    <property type="evidence" value="ECO:0007669"/>
    <property type="project" value="UniProtKB-KW"/>
</dbReference>
<evidence type="ECO:0000313" key="7">
    <source>
        <dbReference type="Proteomes" id="UP000199515"/>
    </source>
</evidence>
<dbReference type="PANTHER" id="PTHR30246">
    <property type="entry name" value="2-KETO-3-DEOXY-6-PHOSPHOGLUCONATE ALDOLASE"/>
    <property type="match status" value="1"/>
</dbReference>
<comment type="similarity">
    <text evidence="2">Belongs to the KHG/KDPG aldolase family.</text>
</comment>
<comment type="subunit">
    <text evidence="3">Homotrimer.</text>
</comment>
<protein>
    <submittedName>
        <fullName evidence="6">2-dehydro-3-deoxyphosphogluconate aldolase / (4S)-4-hydroxy-2-oxoglutarate aldolase</fullName>
    </submittedName>
</protein>
<organism evidence="6 7">
    <name type="scientific">Amycolatopsis xylanica</name>
    <dbReference type="NCBI Taxonomy" id="589385"/>
    <lineage>
        <taxon>Bacteria</taxon>
        <taxon>Bacillati</taxon>
        <taxon>Actinomycetota</taxon>
        <taxon>Actinomycetes</taxon>
        <taxon>Pseudonocardiales</taxon>
        <taxon>Pseudonocardiaceae</taxon>
        <taxon>Amycolatopsis</taxon>
    </lineage>
</organism>
<dbReference type="PANTHER" id="PTHR30246:SF1">
    <property type="entry name" value="2-DEHYDRO-3-DEOXY-6-PHOSPHOGALACTONATE ALDOLASE-RELATED"/>
    <property type="match status" value="1"/>
</dbReference>
<dbReference type="NCBIfam" id="TIGR01182">
    <property type="entry name" value="eda"/>
    <property type="match status" value="1"/>
</dbReference>
<evidence type="ECO:0000256" key="1">
    <source>
        <dbReference type="ARBA" id="ARBA00004761"/>
    </source>
</evidence>
<evidence type="ECO:0000256" key="3">
    <source>
        <dbReference type="ARBA" id="ARBA00011233"/>
    </source>
</evidence>
<evidence type="ECO:0000256" key="2">
    <source>
        <dbReference type="ARBA" id="ARBA00006906"/>
    </source>
</evidence>
<reference evidence="6 7" key="1">
    <citation type="submission" date="2016-10" db="EMBL/GenBank/DDBJ databases">
        <authorList>
            <person name="de Groot N.N."/>
        </authorList>
    </citation>
    <scope>NUCLEOTIDE SEQUENCE [LARGE SCALE GENOMIC DNA]</scope>
    <source>
        <strain evidence="6 7">CPCC 202699</strain>
    </source>
</reference>
<dbReference type="Pfam" id="PF01081">
    <property type="entry name" value="Aldolase"/>
    <property type="match status" value="1"/>
</dbReference>
<dbReference type="InterPro" id="IPR000887">
    <property type="entry name" value="Aldlse_KDPG_KHG"/>
</dbReference>
<dbReference type="SUPFAM" id="SSF51569">
    <property type="entry name" value="Aldolase"/>
    <property type="match status" value="1"/>
</dbReference>
<dbReference type="CDD" id="cd00452">
    <property type="entry name" value="KDPG_aldolase"/>
    <property type="match status" value="1"/>
</dbReference>
<proteinExistence type="inferred from homology"/>
<keyword evidence="5" id="KW-0119">Carbohydrate metabolism</keyword>
<dbReference type="InterPro" id="IPR013785">
    <property type="entry name" value="Aldolase_TIM"/>
</dbReference>
<dbReference type="Proteomes" id="UP000199515">
    <property type="component" value="Unassembled WGS sequence"/>
</dbReference>
<dbReference type="OrthoDB" id="9805177at2"/>
<keyword evidence="4" id="KW-0456">Lyase</keyword>
<dbReference type="Gene3D" id="3.20.20.70">
    <property type="entry name" value="Aldolase class I"/>
    <property type="match status" value="1"/>
</dbReference>
<dbReference type="RefSeq" id="WP_091289484.1">
    <property type="nucleotide sequence ID" value="NZ_FNON01000003.1"/>
</dbReference>
<evidence type="ECO:0000256" key="4">
    <source>
        <dbReference type="ARBA" id="ARBA00023239"/>
    </source>
</evidence>
<accession>A0A1H3DJK6</accession>
<comment type="pathway">
    <text evidence="1">Carbohydrate acid metabolism.</text>
</comment>
<gene>
    <name evidence="6" type="ORF">SAMN05421504_103408</name>
</gene>
<dbReference type="AlphaFoldDB" id="A0A1H3DJK6"/>
<keyword evidence="7" id="KW-1185">Reference proteome</keyword>
<dbReference type="EMBL" id="FNON01000003">
    <property type="protein sequence ID" value="SDX66288.1"/>
    <property type="molecule type" value="Genomic_DNA"/>
</dbReference>
<sequence>MTTPFLEALARHRLVAILRAADASRFAEVASVLHGAGVRLLEATLTTPGAPDAITAIRKELDAETLVGAGSVRTVSDVDIAADAGADFLITPTVSPAVLEHAAAREVPVICGALTPTEIDQAWHAGAAAVKVFPAAALGGVAYVHAVRAPMPDVPLVPTGGVYLTDVPKYLAAGAIAVAAATPLLEDALTGGSLDALAARAREFVAAASGS</sequence>
<evidence type="ECO:0000256" key="5">
    <source>
        <dbReference type="ARBA" id="ARBA00023277"/>
    </source>
</evidence>
<evidence type="ECO:0000313" key="6">
    <source>
        <dbReference type="EMBL" id="SDX66288.1"/>
    </source>
</evidence>